<gene>
    <name evidence="9" type="ORF">IAA98_00565</name>
</gene>
<dbReference type="InterPro" id="IPR006419">
    <property type="entry name" value="NMN_transpt_PnuC"/>
</dbReference>
<protein>
    <submittedName>
        <fullName evidence="9">Nicotinamide mononucleotide transporter</fullName>
    </submittedName>
</protein>
<keyword evidence="7 8" id="KW-0472">Membrane</keyword>
<dbReference type="Pfam" id="PF04973">
    <property type="entry name" value="NMN_transporter"/>
    <property type="match status" value="1"/>
</dbReference>
<proteinExistence type="inferred from homology"/>
<comment type="caution">
    <text evidence="9">The sequence shown here is derived from an EMBL/GenBank/DDBJ whole genome shotgun (WGS) entry which is preliminary data.</text>
</comment>
<dbReference type="EMBL" id="DVLP01000020">
    <property type="protein sequence ID" value="HIT74060.1"/>
    <property type="molecule type" value="Genomic_DNA"/>
</dbReference>
<dbReference type="GO" id="GO:0034257">
    <property type="term" value="F:nicotinamide riboside transmembrane transporter activity"/>
    <property type="evidence" value="ECO:0007669"/>
    <property type="project" value="InterPro"/>
</dbReference>
<feature type="transmembrane region" description="Helical" evidence="8">
    <location>
        <begin position="78"/>
        <end position="98"/>
    </location>
</feature>
<sequence length="237" mass="26237">MSELLNGLLNAELHLGFGQPILWREIIGNVFGLASAWLGMVRRVWAWPVGIIGNVLLFTVFTGVIFGNPQDLTLWGQAGRQVFFVAVSVYGWVQWWRYRNSHGGKEAVAPRWASWRERGVLVGCYLGLWVVLYFVLAALGSWGPTVDAWILAGSIMATYGMARGYVEFWLIWIAVDLVGVPTLVIAGFYPSAMMYAFYGFFCLIGFVQWWRVSRRDAATTAAGAADEAEVGAGEPVG</sequence>
<feature type="transmembrane region" description="Helical" evidence="8">
    <location>
        <begin position="20"/>
        <end position="38"/>
    </location>
</feature>
<keyword evidence="3" id="KW-0813">Transport</keyword>
<evidence type="ECO:0000313" key="10">
    <source>
        <dbReference type="Proteomes" id="UP000886842"/>
    </source>
</evidence>
<dbReference type="PANTHER" id="PTHR36122:SF2">
    <property type="entry name" value="NICOTINAMIDE RIBOSIDE TRANSPORTER PNUC"/>
    <property type="match status" value="1"/>
</dbReference>
<keyword evidence="6 8" id="KW-1133">Transmembrane helix</keyword>
<evidence type="ECO:0000256" key="8">
    <source>
        <dbReference type="SAM" id="Phobius"/>
    </source>
</evidence>
<evidence type="ECO:0000256" key="1">
    <source>
        <dbReference type="ARBA" id="ARBA00004651"/>
    </source>
</evidence>
<accession>A0A9D1GWF9</accession>
<feature type="transmembrane region" description="Helical" evidence="8">
    <location>
        <begin position="195"/>
        <end position="212"/>
    </location>
</feature>
<evidence type="ECO:0000256" key="7">
    <source>
        <dbReference type="ARBA" id="ARBA00023136"/>
    </source>
</evidence>
<organism evidence="9 10">
    <name type="scientific">Candidatus Avipropionibacterium avicola</name>
    <dbReference type="NCBI Taxonomy" id="2840701"/>
    <lineage>
        <taxon>Bacteria</taxon>
        <taxon>Bacillati</taxon>
        <taxon>Actinomycetota</taxon>
        <taxon>Actinomycetes</taxon>
        <taxon>Propionibacteriales</taxon>
        <taxon>Propionibacteriaceae</taxon>
        <taxon>Propionibacteriaceae incertae sedis</taxon>
        <taxon>Candidatus Avipropionibacterium</taxon>
    </lineage>
</organism>
<dbReference type="PANTHER" id="PTHR36122">
    <property type="entry name" value="NICOTINAMIDE RIBOSIDE TRANSPORTER PNUC"/>
    <property type="match status" value="1"/>
</dbReference>
<evidence type="ECO:0000256" key="5">
    <source>
        <dbReference type="ARBA" id="ARBA00022692"/>
    </source>
</evidence>
<comment type="subcellular location">
    <subcellularLocation>
        <location evidence="1">Cell membrane</location>
        <topology evidence="1">Multi-pass membrane protein</topology>
    </subcellularLocation>
</comment>
<feature type="transmembrane region" description="Helical" evidence="8">
    <location>
        <begin position="119"/>
        <end position="140"/>
    </location>
</feature>
<evidence type="ECO:0000256" key="6">
    <source>
        <dbReference type="ARBA" id="ARBA00022989"/>
    </source>
</evidence>
<dbReference type="Proteomes" id="UP000886842">
    <property type="component" value="Unassembled WGS sequence"/>
</dbReference>
<evidence type="ECO:0000256" key="2">
    <source>
        <dbReference type="ARBA" id="ARBA00006669"/>
    </source>
</evidence>
<keyword evidence="4" id="KW-1003">Cell membrane</keyword>
<name>A0A9D1GWF9_9ACTN</name>
<feature type="transmembrane region" description="Helical" evidence="8">
    <location>
        <begin position="169"/>
        <end position="189"/>
    </location>
</feature>
<dbReference type="AlphaFoldDB" id="A0A9D1GWF9"/>
<feature type="transmembrane region" description="Helical" evidence="8">
    <location>
        <begin position="45"/>
        <end position="66"/>
    </location>
</feature>
<reference evidence="9" key="2">
    <citation type="journal article" date="2021" name="PeerJ">
        <title>Extensive microbial diversity within the chicken gut microbiome revealed by metagenomics and culture.</title>
        <authorList>
            <person name="Gilroy R."/>
            <person name="Ravi A."/>
            <person name="Getino M."/>
            <person name="Pursley I."/>
            <person name="Horton D.L."/>
            <person name="Alikhan N.F."/>
            <person name="Baker D."/>
            <person name="Gharbi K."/>
            <person name="Hall N."/>
            <person name="Watson M."/>
            <person name="Adriaenssens E.M."/>
            <person name="Foster-Nyarko E."/>
            <person name="Jarju S."/>
            <person name="Secka A."/>
            <person name="Antonio M."/>
            <person name="Oren A."/>
            <person name="Chaudhuri R.R."/>
            <person name="La Ragione R."/>
            <person name="Hildebrand F."/>
            <person name="Pallen M.J."/>
        </authorList>
    </citation>
    <scope>NUCLEOTIDE SEQUENCE</scope>
    <source>
        <strain evidence="9">ChiGjej1B1-24693</strain>
    </source>
</reference>
<dbReference type="NCBIfam" id="TIGR01528">
    <property type="entry name" value="NMN_trans_PnuC"/>
    <property type="match status" value="1"/>
</dbReference>
<dbReference type="GO" id="GO:0005886">
    <property type="term" value="C:plasma membrane"/>
    <property type="evidence" value="ECO:0007669"/>
    <property type="project" value="UniProtKB-SubCell"/>
</dbReference>
<comment type="similarity">
    <text evidence="2">Belongs to the nicotinamide ribonucleoside (NR) uptake permease (TC 4.B.1) family.</text>
</comment>
<evidence type="ECO:0000313" key="9">
    <source>
        <dbReference type="EMBL" id="HIT74060.1"/>
    </source>
</evidence>
<keyword evidence="5 8" id="KW-0812">Transmembrane</keyword>
<evidence type="ECO:0000256" key="4">
    <source>
        <dbReference type="ARBA" id="ARBA00022475"/>
    </source>
</evidence>
<evidence type="ECO:0000256" key="3">
    <source>
        <dbReference type="ARBA" id="ARBA00022448"/>
    </source>
</evidence>
<reference evidence="9" key="1">
    <citation type="submission" date="2020-10" db="EMBL/GenBank/DDBJ databases">
        <authorList>
            <person name="Gilroy R."/>
        </authorList>
    </citation>
    <scope>NUCLEOTIDE SEQUENCE</scope>
    <source>
        <strain evidence="9">ChiGjej1B1-24693</strain>
    </source>
</reference>